<gene>
    <name evidence="10" type="ORF">RUM44_007178</name>
</gene>
<comment type="similarity">
    <text evidence="2">Belongs to the Bcl-2 family.</text>
</comment>
<protein>
    <recommendedName>
        <fullName evidence="9">Bcl-2 Bcl-2 homology region 1-3 domain-containing protein</fullName>
    </recommendedName>
</protein>
<keyword evidence="11" id="KW-1185">Reference proteome</keyword>
<dbReference type="Proteomes" id="UP001359485">
    <property type="component" value="Unassembled WGS sequence"/>
</dbReference>
<evidence type="ECO:0000313" key="11">
    <source>
        <dbReference type="Proteomes" id="UP001359485"/>
    </source>
</evidence>
<reference evidence="10 11" key="1">
    <citation type="submission" date="2023-09" db="EMBL/GenBank/DDBJ databases">
        <title>Genomes of two closely related lineages of the louse Polyplax serrata with different host specificities.</title>
        <authorList>
            <person name="Martinu J."/>
            <person name="Tarabai H."/>
            <person name="Stefka J."/>
            <person name="Hypsa V."/>
        </authorList>
    </citation>
    <scope>NUCLEOTIDE SEQUENCE [LARGE SCALE GENOMIC DNA]</scope>
    <source>
        <strain evidence="10">98ZLc_SE</strain>
    </source>
</reference>
<comment type="caution">
    <text evidence="10">The sequence shown here is derived from an EMBL/GenBank/DDBJ whole genome shotgun (WGS) entry which is preliminary data.</text>
</comment>
<organism evidence="10 11">
    <name type="scientific">Polyplax serrata</name>
    <name type="common">Common mouse louse</name>
    <dbReference type="NCBI Taxonomy" id="468196"/>
    <lineage>
        <taxon>Eukaryota</taxon>
        <taxon>Metazoa</taxon>
        <taxon>Ecdysozoa</taxon>
        <taxon>Arthropoda</taxon>
        <taxon>Hexapoda</taxon>
        <taxon>Insecta</taxon>
        <taxon>Pterygota</taxon>
        <taxon>Neoptera</taxon>
        <taxon>Paraneoptera</taxon>
        <taxon>Psocodea</taxon>
        <taxon>Troctomorpha</taxon>
        <taxon>Phthiraptera</taxon>
        <taxon>Anoplura</taxon>
        <taxon>Polyplacidae</taxon>
        <taxon>Polyplax</taxon>
    </lineage>
</organism>
<dbReference type="PANTHER" id="PTHR11256:SF48">
    <property type="entry name" value="BCL-2-RELATED OVARIAN KILLER PROTEIN"/>
    <property type="match status" value="1"/>
</dbReference>
<dbReference type="Pfam" id="PF00452">
    <property type="entry name" value="Bcl-2"/>
    <property type="match status" value="1"/>
</dbReference>
<comment type="subcellular location">
    <subcellularLocation>
        <location evidence="1">Membrane</location>
        <topology evidence="1">Single-pass membrane protein</topology>
    </subcellularLocation>
</comment>
<dbReference type="InterPro" id="IPR002475">
    <property type="entry name" value="Bcl2-like"/>
</dbReference>
<evidence type="ECO:0000256" key="8">
    <source>
        <dbReference type="SAM" id="Phobius"/>
    </source>
</evidence>
<dbReference type="InterPro" id="IPR026298">
    <property type="entry name" value="Bcl-2_fam"/>
</dbReference>
<dbReference type="SMART" id="SM00337">
    <property type="entry name" value="BCL"/>
    <property type="match status" value="1"/>
</dbReference>
<dbReference type="InterPro" id="IPR046371">
    <property type="entry name" value="Bcl-2_BH1-3"/>
</dbReference>
<keyword evidence="4" id="KW-0053">Apoptosis</keyword>
<keyword evidence="6 8" id="KW-0472">Membrane</keyword>
<dbReference type="PANTHER" id="PTHR11256">
    <property type="entry name" value="BCL-2 RELATED"/>
    <property type="match status" value="1"/>
</dbReference>
<feature type="compositionally biased region" description="Low complexity" evidence="7">
    <location>
        <begin position="86"/>
        <end position="102"/>
    </location>
</feature>
<evidence type="ECO:0000256" key="6">
    <source>
        <dbReference type="ARBA" id="ARBA00023136"/>
    </source>
</evidence>
<evidence type="ECO:0000256" key="5">
    <source>
        <dbReference type="ARBA" id="ARBA00022989"/>
    </source>
</evidence>
<evidence type="ECO:0000256" key="1">
    <source>
        <dbReference type="ARBA" id="ARBA00004167"/>
    </source>
</evidence>
<sequence>MAHIVFTVQKPDEHEAHEISLNGDVNEAGNQDRIYESHVEVFYCFVSPVRNPSVGQGQGFPKLPEKPFLQMSSFTFRLYNEISVSSSPSSAASASSSSSPGSRMIHSVRDGSQGITPPSVPSRRSSTLSTSGPISSGTLQQRKFSFPTALPGNFLGIETTGISARRRFSNVSDAVTRKLSNTIGWKTSQKQCREIVTVGKSLCSQYIRNRLKRSGYLNKKCGLQRVRSAISLGGVVFREVYPELVGLGVELERLHPKVYANITRQASTFPGGRLSSEKEVGAILTAVSRELLKNDVTWAKVVSLFAVAGGLAVDCARQGHYDYLGCIVETMEDILEDDLAQWIQYKGGWYALVAITRPPTSEWPTGNVPVLLLLFFLVTVVIVVLLSNFGISSFT</sequence>
<feature type="region of interest" description="Disordered" evidence="7">
    <location>
        <begin position="86"/>
        <end position="139"/>
    </location>
</feature>
<name>A0ABR1AZZ2_POLSC</name>
<dbReference type="CDD" id="cd06845">
    <property type="entry name" value="Bcl-2_like"/>
    <property type="match status" value="1"/>
</dbReference>
<evidence type="ECO:0000256" key="2">
    <source>
        <dbReference type="ARBA" id="ARBA00009458"/>
    </source>
</evidence>
<feature type="compositionally biased region" description="Low complexity" evidence="7">
    <location>
        <begin position="121"/>
        <end position="139"/>
    </location>
</feature>
<evidence type="ECO:0000256" key="4">
    <source>
        <dbReference type="ARBA" id="ARBA00022703"/>
    </source>
</evidence>
<evidence type="ECO:0000259" key="9">
    <source>
        <dbReference type="SMART" id="SM00337"/>
    </source>
</evidence>
<evidence type="ECO:0000313" key="10">
    <source>
        <dbReference type="EMBL" id="KAK6632148.1"/>
    </source>
</evidence>
<feature type="transmembrane region" description="Helical" evidence="8">
    <location>
        <begin position="370"/>
        <end position="391"/>
    </location>
</feature>
<dbReference type="EMBL" id="JAWJWF010000005">
    <property type="protein sequence ID" value="KAK6632148.1"/>
    <property type="molecule type" value="Genomic_DNA"/>
</dbReference>
<dbReference type="InterPro" id="IPR036834">
    <property type="entry name" value="Bcl-2-like_sf"/>
</dbReference>
<dbReference type="PROSITE" id="PS50062">
    <property type="entry name" value="BCL2_FAMILY"/>
    <property type="match status" value="1"/>
</dbReference>
<evidence type="ECO:0000256" key="7">
    <source>
        <dbReference type="SAM" id="MobiDB-lite"/>
    </source>
</evidence>
<evidence type="ECO:0000256" key="3">
    <source>
        <dbReference type="ARBA" id="ARBA00022692"/>
    </source>
</evidence>
<proteinExistence type="inferred from homology"/>
<keyword evidence="3 8" id="KW-0812">Transmembrane</keyword>
<dbReference type="SUPFAM" id="SSF56854">
    <property type="entry name" value="Bcl-2 inhibitors of programmed cell death"/>
    <property type="match status" value="1"/>
</dbReference>
<feature type="domain" description="Bcl-2 Bcl-2 homology region 1-3" evidence="9">
    <location>
        <begin position="244"/>
        <end position="349"/>
    </location>
</feature>
<accession>A0ABR1AZZ2</accession>
<dbReference type="Gene3D" id="1.10.437.10">
    <property type="entry name" value="Blc2-like"/>
    <property type="match status" value="1"/>
</dbReference>
<keyword evidence="5 8" id="KW-1133">Transmembrane helix</keyword>